<reference evidence="2" key="3">
    <citation type="submission" date="2015-06" db="UniProtKB">
        <authorList>
            <consortium name="EnsemblMetazoa"/>
        </authorList>
    </citation>
    <scope>IDENTIFICATION</scope>
</reference>
<dbReference type="EnsemblMetazoa" id="HelroT174026">
    <property type="protein sequence ID" value="HelroP174026"/>
    <property type="gene ID" value="HelroG174026"/>
</dbReference>
<reference evidence="3" key="1">
    <citation type="submission" date="2012-12" db="EMBL/GenBank/DDBJ databases">
        <authorList>
            <person name="Hellsten U."/>
            <person name="Grimwood J."/>
            <person name="Chapman J.A."/>
            <person name="Shapiro H."/>
            <person name="Aerts A."/>
            <person name="Otillar R.P."/>
            <person name="Terry A.Y."/>
            <person name="Boore J.L."/>
            <person name="Simakov O."/>
            <person name="Marletaz F."/>
            <person name="Cho S.-J."/>
            <person name="Edsinger-Gonzales E."/>
            <person name="Havlak P."/>
            <person name="Kuo D.-H."/>
            <person name="Larsson T."/>
            <person name="Lv J."/>
            <person name="Arendt D."/>
            <person name="Savage R."/>
            <person name="Osoegawa K."/>
            <person name="de Jong P."/>
            <person name="Lindberg D.R."/>
            <person name="Seaver E.C."/>
            <person name="Weisblat D.A."/>
            <person name="Putnam N.H."/>
            <person name="Grigoriev I.V."/>
            <person name="Rokhsar D.S."/>
        </authorList>
    </citation>
    <scope>NUCLEOTIDE SEQUENCE</scope>
</reference>
<dbReference type="AlphaFoldDB" id="T1F7I0"/>
<evidence type="ECO:0008006" key="4">
    <source>
        <dbReference type="Google" id="ProtNLM"/>
    </source>
</evidence>
<sequence length="194" mass="21958">MSEKVCIQFYWKTVLVLNLLVVRHVLLAQNLALNKPTINSSVYPYYFSPSSNLLVDGDSNPEFENRHCFSTGDGPGGPNWAVIDLFNQYHADYANLFSRGYCCTDRMDYFLIGLTSVDYFPFGSASNIVRGDYPLCGQYEYKSVTAAWHKLKCNANLISAYRYVILQQPSTGPGLLTVCEMEIYAALNINCKYF</sequence>
<dbReference type="InParanoid" id="T1F7I0"/>
<keyword evidence="3" id="KW-1185">Reference proteome</keyword>
<dbReference type="EMBL" id="AMQM01004794">
    <property type="status" value="NOT_ANNOTATED_CDS"/>
    <property type="molecule type" value="Genomic_DNA"/>
</dbReference>
<dbReference type="Proteomes" id="UP000015101">
    <property type="component" value="Unassembled WGS sequence"/>
</dbReference>
<protein>
    <recommendedName>
        <fullName evidence="4">Fucolectin tachylectin-4 pentraxin-1 domain-containing protein</fullName>
    </recommendedName>
</protein>
<gene>
    <name evidence="2" type="primary">20204779</name>
    <name evidence="1" type="ORF">HELRODRAFT_174026</name>
</gene>
<reference evidence="1 3" key="2">
    <citation type="journal article" date="2013" name="Nature">
        <title>Insights into bilaterian evolution from three spiralian genomes.</title>
        <authorList>
            <person name="Simakov O."/>
            <person name="Marletaz F."/>
            <person name="Cho S.J."/>
            <person name="Edsinger-Gonzales E."/>
            <person name="Havlak P."/>
            <person name="Hellsten U."/>
            <person name="Kuo D.H."/>
            <person name="Larsson T."/>
            <person name="Lv J."/>
            <person name="Arendt D."/>
            <person name="Savage R."/>
            <person name="Osoegawa K."/>
            <person name="de Jong P."/>
            <person name="Grimwood J."/>
            <person name="Chapman J.A."/>
            <person name="Shapiro H."/>
            <person name="Aerts A."/>
            <person name="Otillar R.P."/>
            <person name="Terry A.Y."/>
            <person name="Boore J.L."/>
            <person name="Grigoriev I.V."/>
            <person name="Lindberg D.R."/>
            <person name="Seaver E.C."/>
            <person name="Weisblat D.A."/>
            <person name="Putnam N.H."/>
            <person name="Rokhsar D.S."/>
        </authorList>
    </citation>
    <scope>NUCLEOTIDE SEQUENCE</scope>
</reference>
<dbReference type="InterPro" id="IPR008979">
    <property type="entry name" value="Galactose-bd-like_sf"/>
</dbReference>
<dbReference type="RefSeq" id="XP_009018827.1">
    <property type="nucleotide sequence ID" value="XM_009020579.1"/>
</dbReference>
<dbReference type="PANTHER" id="PTHR45713">
    <property type="entry name" value="FTP DOMAIN-CONTAINING PROTEIN"/>
    <property type="match status" value="1"/>
</dbReference>
<evidence type="ECO:0000313" key="1">
    <source>
        <dbReference type="EMBL" id="ESO03134.1"/>
    </source>
</evidence>
<dbReference type="CTD" id="20204779"/>
<evidence type="ECO:0000313" key="3">
    <source>
        <dbReference type="Proteomes" id="UP000015101"/>
    </source>
</evidence>
<dbReference type="eggNOG" id="ENOG502TKQC">
    <property type="taxonomic scope" value="Eukaryota"/>
</dbReference>
<name>T1F7I0_HELRO</name>
<organism evidence="2 3">
    <name type="scientific">Helobdella robusta</name>
    <name type="common">Californian leech</name>
    <dbReference type="NCBI Taxonomy" id="6412"/>
    <lineage>
        <taxon>Eukaryota</taxon>
        <taxon>Metazoa</taxon>
        <taxon>Spiralia</taxon>
        <taxon>Lophotrochozoa</taxon>
        <taxon>Annelida</taxon>
        <taxon>Clitellata</taxon>
        <taxon>Hirudinea</taxon>
        <taxon>Rhynchobdellida</taxon>
        <taxon>Glossiphoniidae</taxon>
        <taxon>Helobdella</taxon>
    </lineage>
</organism>
<accession>T1F7I0</accession>
<dbReference type="InterPro" id="IPR051941">
    <property type="entry name" value="BG_Antigen-Binding_Lectin"/>
</dbReference>
<dbReference type="OMA" id="MAFCEIE"/>
<dbReference type="KEGG" id="hro:HELRODRAFT_174026"/>
<dbReference type="Gene3D" id="2.60.120.260">
    <property type="entry name" value="Galactose-binding domain-like"/>
    <property type="match status" value="1"/>
</dbReference>
<dbReference type="PANTHER" id="PTHR45713:SF6">
    <property type="entry name" value="F5_8 TYPE C DOMAIN-CONTAINING PROTEIN"/>
    <property type="match status" value="1"/>
</dbReference>
<evidence type="ECO:0000313" key="2">
    <source>
        <dbReference type="EnsemblMetazoa" id="HelroP174026"/>
    </source>
</evidence>
<dbReference type="SUPFAM" id="SSF49785">
    <property type="entry name" value="Galactose-binding domain-like"/>
    <property type="match status" value="1"/>
</dbReference>
<dbReference type="GeneID" id="20204779"/>
<dbReference type="EMBL" id="KB096676">
    <property type="protein sequence ID" value="ESO03134.1"/>
    <property type="molecule type" value="Genomic_DNA"/>
</dbReference>
<proteinExistence type="predicted"/>
<dbReference type="HOGENOM" id="CLU_1403877_0_0_1"/>